<dbReference type="NCBIfam" id="TIGR00231">
    <property type="entry name" value="small_GTP"/>
    <property type="match status" value="1"/>
</dbReference>
<keyword evidence="3" id="KW-0251">Elongation factor</keyword>
<dbReference type="InterPro" id="IPR000640">
    <property type="entry name" value="EFG_V-like"/>
</dbReference>
<keyword evidence="1" id="KW-1133">Transmembrane helix</keyword>
<keyword evidence="1" id="KW-0812">Transmembrane</keyword>
<dbReference type="Proteomes" id="UP000823046">
    <property type="component" value="Unassembled WGS sequence"/>
</dbReference>
<keyword evidence="3" id="KW-0648">Protein biosynthesis</keyword>
<sequence>MEKWVSSFRYPLSSGSRLICRSASICAQTLQCRRTAWKSCTTNGWIRKDVPSSFTHTRFLEETQGSSQAMIIARSLQRRLQLPSRSSKEFRPFSVSPIHATSRKSSSSNLPLFLSQQNSFNSTDCVHWNYSVQTNSSFHFLSKRHCMTGAVASGSSKAIFRNVAIIAHVDHGKTTLVDALLRRGGIELSHSRQLDSNDLEKERGITILSKVTRLEWNGYVLNIVDTPGHADFGGEVERVLSMVDGVCLVVDAVEGPRMQTKFVLQKALLNPKCKPIVVINKVDRPNIRRQGECENEIFDLFLSVGATDEQMEYPTIYTSGKNGWCVENWEDIKREEQPQGITPLLKTIVDYVSPPEEEGVKNTSPFGMLTTLLDHQEQVGIVATGKIFSGSITKGQPIYIIEQNGKKNIFLCIFYYVFYFIFIPIVYLFIFLLSYSSLFCFLPLLSFFSISFAFSYFSLSHLSLSYPISLFLSSHLSLFLLQSSLLSPSPLFSSLPPPPPLLPSLLQLSYLVCFFIFLQLRGQSTVKNLYITKGTTRYPIEKVNAGDIVSMTFLRGITPIVTDTLSTIEEFPPLLSRPIDPPVICVMLSPNTSPLVGQDGQHVRRIGREFKHLTLASIGKRLKKEALSNVAIEVIESEQKDNFEVRGRGELQLGILLETLRREGFEVCRGVWGRVYLLFDFKIENNINLLSMSVSPPSVITKKDEKGKILEPWEEFILEVPHEVAPAIMEKLAARQADILDMKTFSETIRLTFHSSSKNFLGMRTFLKDCTKGTMTLMSEFLEYRPNAPPIKVDRNAIIISSTAGVTAGFSLEAINSKGNLFVPEGIPTYEGMILGEHTGAKDLEMNAVKTKPLVNVRSKGHDEAVRLNVRTMNIENCLTYILQDEQIEVTPKRVSMRKKILNSDERKAANRKAAQGK</sequence>
<dbReference type="SUPFAM" id="SSF54980">
    <property type="entry name" value="EF-G C-terminal domain-like"/>
    <property type="match status" value="2"/>
</dbReference>
<feature type="transmembrane region" description="Helical" evidence="1">
    <location>
        <begin position="464"/>
        <end position="481"/>
    </location>
</feature>
<feature type="transmembrane region" description="Helical" evidence="1">
    <location>
        <begin position="501"/>
        <end position="520"/>
    </location>
</feature>
<evidence type="ECO:0000313" key="4">
    <source>
        <dbReference type="Proteomes" id="UP000823046"/>
    </source>
</evidence>
<dbReference type="Gene3D" id="3.30.70.870">
    <property type="entry name" value="Elongation Factor G (Translational Gtpase), domain 3"/>
    <property type="match status" value="1"/>
</dbReference>
<dbReference type="InterPro" id="IPR047041">
    <property type="entry name" value="BipA_GTP-bd_dom"/>
</dbReference>
<dbReference type="PROSITE" id="PS51722">
    <property type="entry name" value="G_TR_2"/>
    <property type="match status" value="1"/>
</dbReference>
<dbReference type="Gene3D" id="2.40.50.250">
    <property type="entry name" value="bipa protein"/>
    <property type="match status" value="1"/>
</dbReference>
<dbReference type="PANTHER" id="PTHR42908">
    <property type="entry name" value="TRANSLATION ELONGATION FACTOR-RELATED"/>
    <property type="match status" value="1"/>
</dbReference>
<dbReference type="InterPro" id="IPR042116">
    <property type="entry name" value="TypA/BipA_C"/>
</dbReference>
<evidence type="ECO:0000259" key="2">
    <source>
        <dbReference type="PROSITE" id="PS51722"/>
    </source>
</evidence>
<dbReference type="InterPro" id="IPR048876">
    <property type="entry name" value="BipA_C"/>
</dbReference>
<protein>
    <submittedName>
        <fullName evidence="3">Elongation factor Tu GTP binding domain-containing protein</fullName>
    </submittedName>
</protein>
<proteinExistence type="predicted"/>
<dbReference type="InterPro" id="IPR035647">
    <property type="entry name" value="EFG_III/V"/>
</dbReference>
<dbReference type="SUPFAM" id="SSF52540">
    <property type="entry name" value="P-loop containing nucleoside triphosphate hydrolases"/>
    <property type="match status" value="1"/>
</dbReference>
<dbReference type="InterPro" id="IPR005225">
    <property type="entry name" value="Small_GTP-bd"/>
</dbReference>
<dbReference type="PRINTS" id="PR00315">
    <property type="entry name" value="ELONGATNFCT"/>
</dbReference>
<dbReference type="InterPro" id="IPR031157">
    <property type="entry name" value="G_TR_CS"/>
</dbReference>
<dbReference type="Gene3D" id="3.40.50.300">
    <property type="entry name" value="P-loop containing nucleotide triphosphate hydrolases"/>
    <property type="match status" value="1"/>
</dbReference>
<dbReference type="Pfam" id="PF00009">
    <property type="entry name" value="GTP_EFTU"/>
    <property type="match status" value="1"/>
</dbReference>
<name>A0ABQ7J9T7_9APIC</name>
<dbReference type="PROSITE" id="PS00301">
    <property type="entry name" value="G_TR_1"/>
    <property type="match status" value="1"/>
</dbReference>
<dbReference type="SUPFAM" id="SSF50447">
    <property type="entry name" value="Translation proteins"/>
    <property type="match status" value="1"/>
</dbReference>
<organism evidence="3 4">
    <name type="scientific">Cardiosporidium cionae</name>
    <dbReference type="NCBI Taxonomy" id="476202"/>
    <lineage>
        <taxon>Eukaryota</taxon>
        <taxon>Sar</taxon>
        <taxon>Alveolata</taxon>
        <taxon>Apicomplexa</taxon>
        <taxon>Aconoidasida</taxon>
        <taxon>Nephromycida</taxon>
        <taxon>Cardiosporidium</taxon>
    </lineage>
</organism>
<dbReference type="EMBL" id="JADAQX010000319">
    <property type="protein sequence ID" value="KAF8820713.1"/>
    <property type="molecule type" value="Genomic_DNA"/>
</dbReference>
<feature type="transmembrane region" description="Helical" evidence="1">
    <location>
        <begin position="436"/>
        <end position="457"/>
    </location>
</feature>
<dbReference type="Gene3D" id="3.30.70.240">
    <property type="match status" value="1"/>
</dbReference>
<reference evidence="3 4" key="1">
    <citation type="journal article" date="2020" name="bioRxiv">
        <title>Metabolic contributions of an alphaproteobacterial endosymbiont in the apicomplexan Cardiosporidium cionae.</title>
        <authorList>
            <person name="Hunter E.S."/>
            <person name="Paight C.J."/>
            <person name="Lane C.E."/>
        </authorList>
    </citation>
    <scope>NUCLEOTIDE SEQUENCE [LARGE SCALE GENOMIC DNA]</scope>
    <source>
        <strain evidence="3">ESH_2018</strain>
    </source>
</reference>
<evidence type="ECO:0000256" key="1">
    <source>
        <dbReference type="SAM" id="Phobius"/>
    </source>
</evidence>
<comment type="caution">
    <text evidence="3">The sequence shown here is derived from an EMBL/GenBank/DDBJ whole genome shotgun (WGS) entry which is preliminary data.</text>
</comment>
<dbReference type="Pfam" id="PF21018">
    <property type="entry name" value="BipA_C"/>
    <property type="match status" value="1"/>
</dbReference>
<feature type="transmembrane region" description="Helical" evidence="1">
    <location>
        <begin position="409"/>
        <end position="430"/>
    </location>
</feature>
<feature type="domain" description="Tr-type G" evidence="2">
    <location>
        <begin position="158"/>
        <end position="356"/>
    </location>
</feature>
<gene>
    <name evidence="3" type="ORF">IE077_002880</name>
</gene>
<dbReference type="InterPro" id="IPR000795">
    <property type="entry name" value="T_Tr_GTP-bd_dom"/>
</dbReference>
<keyword evidence="1" id="KW-0472">Membrane</keyword>
<keyword evidence="4" id="KW-1185">Reference proteome</keyword>
<dbReference type="GO" id="GO:0003746">
    <property type="term" value="F:translation elongation factor activity"/>
    <property type="evidence" value="ECO:0007669"/>
    <property type="project" value="UniProtKB-KW"/>
</dbReference>
<dbReference type="Gene3D" id="2.40.30.10">
    <property type="entry name" value="Translation factors"/>
    <property type="match status" value="2"/>
</dbReference>
<dbReference type="PANTHER" id="PTHR42908:SF8">
    <property type="entry name" value="TR-TYPE G DOMAIN-CONTAINING PROTEIN"/>
    <property type="match status" value="1"/>
</dbReference>
<evidence type="ECO:0000313" key="3">
    <source>
        <dbReference type="EMBL" id="KAF8820713.1"/>
    </source>
</evidence>
<dbReference type="Pfam" id="PF00679">
    <property type="entry name" value="EFG_C"/>
    <property type="match status" value="1"/>
</dbReference>
<dbReference type="InterPro" id="IPR009000">
    <property type="entry name" value="Transl_B-barrel_sf"/>
</dbReference>
<dbReference type="InterPro" id="IPR027417">
    <property type="entry name" value="P-loop_NTPase"/>
</dbReference>
<accession>A0ABQ7J9T7</accession>
<dbReference type="CDD" id="cd01891">
    <property type="entry name" value="TypA_BipA"/>
    <property type="match status" value="1"/>
</dbReference>